<dbReference type="InterPro" id="IPR029063">
    <property type="entry name" value="SAM-dependent_MTases_sf"/>
</dbReference>
<dbReference type="PANTHER" id="PTHR43861">
    <property type="entry name" value="TRANS-ACONITATE 2-METHYLTRANSFERASE-RELATED"/>
    <property type="match status" value="1"/>
</dbReference>
<sequence>MSVKKQFSQYAYQYNNFNIIQQIAAKALVRDIKATPKKILEIGCGSGQVFKYINWDFDEYVAIDFSASMCELHPKATNVHVECYDFDSEDFGNFLNNKEFDIIVSSSALQWSKDLTKLVEKLSKCSDKIVAALFTSNTFKSIQMLSKSASPILSQDKIKEAFSKYFSCEFEVHNYNLEFENKKDMFDYIKKSGVSGESNLDFTTAKKVYKDYDLNYLEFEVIFVKTISKL</sequence>
<protein>
    <submittedName>
        <fullName evidence="2">Methyltransferase</fullName>
    </submittedName>
</protein>
<dbReference type="RefSeq" id="WP_128983194.1">
    <property type="nucleotide sequence ID" value="NZ_PDKJ01000018.1"/>
</dbReference>
<dbReference type="PANTHER" id="PTHR43861:SF1">
    <property type="entry name" value="TRANS-ACONITATE 2-METHYLTRANSFERASE"/>
    <property type="match status" value="1"/>
</dbReference>
<dbReference type="SUPFAM" id="SSF53335">
    <property type="entry name" value="S-adenosyl-L-methionine-dependent methyltransferases"/>
    <property type="match status" value="1"/>
</dbReference>
<evidence type="ECO:0000259" key="1">
    <source>
        <dbReference type="Pfam" id="PF08242"/>
    </source>
</evidence>
<dbReference type="Gene3D" id="3.40.50.150">
    <property type="entry name" value="Vaccinia Virus protein VP39"/>
    <property type="match status" value="1"/>
</dbReference>
<name>A0A4Q0Y8T7_9BACT</name>
<feature type="domain" description="Methyltransferase type 12" evidence="1">
    <location>
        <begin position="40"/>
        <end position="125"/>
    </location>
</feature>
<evidence type="ECO:0000313" key="3">
    <source>
        <dbReference type="Proteomes" id="UP000290172"/>
    </source>
</evidence>
<proteinExistence type="predicted"/>
<organism evidence="2 3">
    <name type="scientific">Halarcobacter ebronensis</name>
    <dbReference type="NCBI Taxonomy" id="1462615"/>
    <lineage>
        <taxon>Bacteria</taxon>
        <taxon>Pseudomonadati</taxon>
        <taxon>Campylobacterota</taxon>
        <taxon>Epsilonproteobacteria</taxon>
        <taxon>Campylobacterales</taxon>
        <taxon>Arcobacteraceae</taxon>
        <taxon>Halarcobacter</taxon>
    </lineage>
</organism>
<keyword evidence="2" id="KW-0489">Methyltransferase</keyword>
<dbReference type="GO" id="GO:0032259">
    <property type="term" value="P:methylation"/>
    <property type="evidence" value="ECO:0007669"/>
    <property type="project" value="UniProtKB-KW"/>
</dbReference>
<gene>
    <name evidence="2" type="ORF">CRV08_14020</name>
</gene>
<dbReference type="GO" id="GO:0008168">
    <property type="term" value="F:methyltransferase activity"/>
    <property type="evidence" value="ECO:0007669"/>
    <property type="project" value="UniProtKB-KW"/>
</dbReference>
<dbReference type="EMBL" id="PDKJ01000018">
    <property type="protein sequence ID" value="RXJ65944.1"/>
    <property type="molecule type" value="Genomic_DNA"/>
</dbReference>
<evidence type="ECO:0000313" key="2">
    <source>
        <dbReference type="EMBL" id="RXJ65944.1"/>
    </source>
</evidence>
<dbReference type="Proteomes" id="UP000290172">
    <property type="component" value="Unassembled WGS sequence"/>
</dbReference>
<keyword evidence="2" id="KW-0808">Transferase</keyword>
<dbReference type="AlphaFoldDB" id="A0A4Q0Y8T7"/>
<reference evidence="2 3" key="1">
    <citation type="submission" date="2017-10" db="EMBL/GenBank/DDBJ databases">
        <title>Genomics of the genus Arcobacter.</title>
        <authorList>
            <person name="Perez-Cataluna A."/>
            <person name="Figueras M.J."/>
        </authorList>
    </citation>
    <scope>NUCLEOTIDE SEQUENCE [LARGE SCALE GENOMIC DNA]</scope>
    <source>
        <strain evidence="2 3">CECT 8993</strain>
    </source>
</reference>
<comment type="caution">
    <text evidence="2">The sequence shown here is derived from an EMBL/GenBank/DDBJ whole genome shotgun (WGS) entry which is preliminary data.</text>
</comment>
<dbReference type="CDD" id="cd02440">
    <property type="entry name" value="AdoMet_MTases"/>
    <property type="match status" value="1"/>
</dbReference>
<dbReference type="Pfam" id="PF08242">
    <property type="entry name" value="Methyltransf_12"/>
    <property type="match status" value="1"/>
</dbReference>
<accession>A0A4Q0Y8T7</accession>
<dbReference type="InterPro" id="IPR013217">
    <property type="entry name" value="Methyltransf_12"/>
</dbReference>